<evidence type="ECO:0000313" key="2">
    <source>
        <dbReference type="Proteomes" id="UP000289340"/>
    </source>
</evidence>
<protein>
    <recommendedName>
        <fullName evidence="3">DUF4283 domain-containing protein</fullName>
    </recommendedName>
</protein>
<dbReference type="Proteomes" id="UP000289340">
    <property type="component" value="Chromosome 3"/>
</dbReference>
<accession>A0A445LAJ9</accession>
<dbReference type="EMBL" id="QZWG01000003">
    <property type="protein sequence ID" value="RZC20137.1"/>
    <property type="molecule type" value="Genomic_DNA"/>
</dbReference>
<proteinExistence type="predicted"/>
<reference evidence="1 2" key="1">
    <citation type="submission" date="2018-09" db="EMBL/GenBank/DDBJ databases">
        <title>A high-quality reference genome of wild soybean provides a powerful tool to mine soybean genomes.</title>
        <authorList>
            <person name="Xie M."/>
            <person name="Chung C.Y.L."/>
            <person name="Li M.-W."/>
            <person name="Wong F.-L."/>
            <person name="Chan T.-F."/>
            <person name="Lam H.-M."/>
        </authorList>
    </citation>
    <scope>NUCLEOTIDE SEQUENCE [LARGE SCALE GENOMIC DNA]</scope>
    <source>
        <strain evidence="2">cv. W05</strain>
        <tissue evidence="1">Hypocotyl of etiolated seedlings</tissue>
    </source>
</reference>
<dbReference type="AlphaFoldDB" id="A0A445LAJ9"/>
<name>A0A445LAJ9_GLYSO</name>
<sequence length="179" mass="20813">MMEINMKDLSLVEKEEDGLAYDVEKDPDVSSNVELCLMGHFLADKVIRVSPMKERIIDIWWPGKGALIREIPRVYLCSSSMIKVLNDQFFVKLFDLENNVGHKEWGLDFRVKVKKGEGGSQWLWEEGKDWNSIEINHTRFSRTMNIVTKDLNSERFLVVVPRPARSNEYHQLEIGMVKA</sequence>
<organism evidence="1 2">
    <name type="scientific">Glycine soja</name>
    <name type="common">Wild soybean</name>
    <dbReference type="NCBI Taxonomy" id="3848"/>
    <lineage>
        <taxon>Eukaryota</taxon>
        <taxon>Viridiplantae</taxon>
        <taxon>Streptophyta</taxon>
        <taxon>Embryophyta</taxon>
        <taxon>Tracheophyta</taxon>
        <taxon>Spermatophyta</taxon>
        <taxon>Magnoliopsida</taxon>
        <taxon>eudicotyledons</taxon>
        <taxon>Gunneridae</taxon>
        <taxon>Pentapetalae</taxon>
        <taxon>rosids</taxon>
        <taxon>fabids</taxon>
        <taxon>Fabales</taxon>
        <taxon>Fabaceae</taxon>
        <taxon>Papilionoideae</taxon>
        <taxon>50 kb inversion clade</taxon>
        <taxon>NPAAA clade</taxon>
        <taxon>indigoferoid/millettioid clade</taxon>
        <taxon>Phaseoleae</taxon>
        <taxon>Glycine</taxon>
        <taxon>Glycine subgen. Soja</taxon>
    </lineage>
</organism>
<evidence type="ECO:0000313" key="1">
    <source>
        <dbReference type="EMBL" id="RZC20137.1"/>
    </source>
</evidence>
<gene>
    <name evidence="1" type="ORF">D0Y65_006821</name>
</gene>
<keyword evidence="2" id="KW-1185">Reference proteome</keyword>
<evidence type="ECO:0008006" key="3">
    <source>
        <dbReference type="Google" id="ProtNLM"/>
    </source>
</evidence>
<comment type="caution">
    <text evidence="1">The sequence shown here is derived from an EMBL/GenBank/DDBJ whole genome shotgun (WGS) entry which is preliminary data.</text>
</comment>